<protein>
    <submittedName>
        <fullName evidence="4">ABC transporter, substrate-binding protein (Cluster 1, maltose/g3p/polyamine/iron)</fullName>
    </submittedName>
</protein>
<dbReference type="InterPro" id="IPR006059">
    <property type="entry name" value="SBP"/>
</dbReference>
<gene>
    <name evidence="4" type="ORF">AVDCRST_MAG15-2755</name>
</gene>
<reference evidence="4" key="1">
    <citation type="submission" date="2020-02" db="EMBL/GenBank/DDBJ databases">
        <authorList>
            <person name="Meier V. D."/>
        </authorList>
    </citation>
    <scope>NUCLEOTIDE SEQUENCE</scope>
    <source>
        <strain evidence="4">AVDCRST_MAG15</strain>
    </source>
</reference>
<dbReference type="PROSITE" id="PS00430">
    <property type="entry name" value="TONB_DEPENDENT_REC_1"/>
    <property type="match status" value="1"/>
</dbReference>
<dbReference type="AlphaFoldDB" id="A0A6J4PZX7"/>
<keyword evidence="3" id="KW-0732">Signal</keyword>
<dbReference type="Gene3D" id="3.40.190.10">
    <property type="entry name" value="Periplasmic binding protein-like II"/>
    <property type="match status" value="1"/>
</dbReference>
<comment type="subcellular location">
    <subcellularLocation>
        <location evidence="1">Periplasm</location>
    </subcellularLocation>
</comment>
<accession>A0A6J4PZX7</accession>
<name>A0A6J4PZX7_9RHOB</name>
<dbReference type="SUPFAM" id="SSF53850">
    <property type="entry name" value="Periplasmic binding protein-like II"/>
    <property type="match status" value="1"/>
</dbReference>
<proteinExistence type="inferred from homology"/>
<dbReference type="Pfam" id="PF01547">
    <property type="entry name" value="SBP_bac_1"/>
    <property type="match status" value="1"/>
</dbReference>
<evidence type="ECO:0000256" key="1">
    <source>
        <dbReference type="ARBA" id="ARBA00004418"/>
    </source>
</evidence>
<feature type="chain" id="PRO_5027044829" evidence="3">
    <location>
        <begin position="23"/>
        <end position="411"/>
    </location>
</feature>
<dbReference type="EMBL" id="CADCUU010000411">
    <property type="protein sequence ID" value="CAA9429313.1"/>
    <property type="molecule type" value="Genomic_DNA"/>
</dbReference>
<evidence type="ECO:0000256" key="3">
    <source>
        <dbReference type="SAM" id="SignalP"/>
    </source>
</evidence>
<comment type="similarity">
    <text evidence="2">Belongs to the bacterial solute-binding protein 1 family.</text>
</comment>
<dbReference type="InterPro" id="IPR050490">
    <property type="entry name" value="Bact_solute-bd_prot1"/>
</dbReference>
<dbReference type="InterPro" id="IPR010916">
    <property type="entry name" value="TonB_box_CS"/>
</dbReference>
<dbReference type="PANTHER" id="PTHR43649:SF12">
    <property type="entry name" value="DIACETYLCHITOBIOSE BINDING PROTEIN DASA"/>
    <property type="match status" value="1"/>
</dbReference>
<dbReference type="PANTHER" id="PTHR43649">
    <property type="entry name" value="ARABINOSE-BINDING PROTEIN-RELATED"/>
    <property type="match status" value="1"/>
</dbReference>
<organism evidence="4">
    <name type="scientific">uncultured Rubellimicrobium sp</name>
    <dbReference type="NCBI Taxonomy" id="543078"/>
    <lineage>
        <taxon>Bacteria</taxon>
        <taxon>Pseudomonadati</taxon>
        <taxon>Pseudomonadota</taxon>
        <taxon>Alphaproteobacteria</taxon>
        <taxon>Rhodobacterales</taxon>
        <taxon>Roseobacteraceae</taxon>
        <taxon>Rubellimicrobium</taxon>
        <taxon>environmental samples</taxon>
    </lineage>
</organism>
<sequence>MKFTRTTLVSLAALFVAGPALAQCAIEGAGSVRILSNDFEALRLLNTATQECASDTVTVEANATSEHKNIQVPALQANPAEYTVAVVANNSIVPLLGEDLIRPLDDLVAQLGQQLTEQQLIRIDGKIMAIAFMANGQHLVMRRDLLEQAGVEPPSSYEDILAAAEKLREAGVATPLAASNSAGWDLAAEFVNMYLGTGAEFFEPGTATLAIDNDQGRQALQMMRDLTQYMAPDFASANADAISQMYRDGNVAVENNWGSLAASLIDPEKAQAEVVENTIFAAAPTIGGGTIPAAALWWDGFTIAKNISDEEAAASFQAMMHAIRPEMATQNPDAAVWLIDGYQPGPAAVGVVANAQGGARPYPMVPWMGVLHEVLGTELADFLQGKEDADKALQDVTAAYTAAAQQAGYLQ</sequence>
<evidence type="ECO:0000313" key="4">
    <source>
        <dbReference type="EMBL" id="CAA9429313.1"/>
    </source>
</evidence>
<feature type="signal peptide" evidence="3">
    <location>
        <begin position="1"/>
        <end position="22"/>
    </location>
</feature>
<evidence type="ECO:0000256" key="2">
    <source>
        <dbReference type="ARBA" id="ARBA00008520"/>
    </source>
</evidence>
<dbReference type="GO" id="GO:0042597">
    <property type="term" value="C:periplasmic space"/>
    <property type="evidence" value="ECO:0007669"/>
    <property type="project" value="UniProtKB-SubCell"/>
</dbReference>